<proteinExistence type="predicted"/>
<dbReference type="PANTHER" id="PTHR10828">
    <property type="entry name" value="M-PHASE INDUCER PHOSPHATASE DUAL SPECIFICITY PHOSPHATASE CDC25"/>
    <property type="match status" value="1"/>
</dbReference>
<accession>A0AAD7ASM7</accession>
<dbReference type="AlphaFoldDB" id="A0AAD7ASM7"/>
<keyword evidence="3" id="KW-1185">Reference proteome</keyword>
<dbReference type="PROSITE" id="PS50206">
    <property type="entry name" value="RHODANESE_3"/>
    <property type="match status" value="1"/>
</dbReference>
<dbReference type="GO" id="GO:0004725">
    <property type="term" value="F:protein tyrosine phosphatase activity"/>
    <property type="evidence" value="ECO:0007669"/>
    <property type="project" value="TreeGrafter"/>
</dbReference>
<comment type="caution">
    <text evidence="2">The sequence shown here is derived from an EMBL/GenBank/DDBJ whole genome shotgun (WGS) entry which is preliminary data.</text>
</comment>
<dbReference type="GO" id="GO:0005737">
    <property type="term" value="C:cytoplasm"/>
    <property type="evidence" value="ECO:0007669"/>
    <property type="project" value="TreeGrafter"/>
</dbReference>
<dbReference type="Proteomes" id="UP001218218">
    <property type="component" value="Unassembled WGS sequence"/>
</dbReference>
<dbReference type="GO" id="GO:0005634">
    <property type="term" value="C:nucleus"/>
    <property type="evidence" value="ECO:0007669"/>
    <property type="project" value="TreeGrafter"/>
</dbReference>
<dbReference type="SUPFAM" id="SSF52821">
    <property type="entry name" value="Rhodanese/Cell cycle control phosphatase"/>
    <property type="match status" value="1"/>
</dbReference>
<evidence type="ECO:0000313" key="3">
    <source>
        <dbReference type="Proteomes" id="UP001218218"/>
    </source>
</evidence>
<dbReference type="InterPro" id="IPR036873">
    <property type="entry name" value="Rhodanese-like_dom_sf"/>
</dbReference>
<dbReference type="Gene3D" id="3.40.250.10">
    <property type="entry name" value="Rhodanese-like domain"/>
    <property type="match status" value="1"/>
</dbReference>
<evidence type="ECO:0000313" key="2">
    <source>
        <dbReference type="EMBL" id="KAJ7367238.1"/>
    </source>
</evidence>
<evidence type="ECO:0000259" key="1">
    <source>
        <dbReference type="PROSITE" id="PS50206"/>
    </source>
</evidence>
<dbReference type="SMART" id="SM00450">
    <property type="entry name" value="RHOD"/>
    <property type="match status" value="1"/>
</dbReference>
<protein>
    <recommendedName>
        <fullName evidence="1">Rhodanese domain-containing protein</fullName>
    </recommendedName>
</protein>
<dbReference type="Pfam" id="PF00581">
    <property type="entry name" value="Rhodanese"/>
    <property type="match status" value="1"/>
</dbReference>
<dbReference type="EMBL" id="JARIHO010000002">
    <property type="protein sequence ID" value="KAJ7367238.1"/>
    <property type="molecule type" value="Genomic_DNA"/>
</dbReference>
<gene>
    <name evidence="2" type="ORF">DFH08DRAFT_798054</name>
</gene>
<name>A0AAD7ASM7_9AGAR</name>
<dbReference type="InterPro" id="IPR001763">
    <property type="entry name" value="Rhodanese-like_dom"/>
</dbReference>
<organism evidence="2 3">
    <name type="scientific">Mycena albidolilacea</name>
    <dbReference type="NCBI Taxonomy" id="1033008"/>
    <lineage>
        <taxon>Eukaryota</taxon>
        <taxon>Fungi</taxon>
        <taxon>Dikarya</taxon>
        <taxon>Basidiomycota</taxon>
        <taxon>Agaricomycotina</taxon>
        <taxon>Agaricomycetes</taxon>
        <taxon>Agaricomycetidae</taxon>
        <taxon>Agaricales</taxon>
        <taxon>Marasmiineae</taxon>
        <taxon>Mycenaceae</taxon>
        <taxon>Mycena</taxon>
    </lineage>
</organism>
<reference evidence="2" key="1">
    <citation type="submission" date="2023-03" db="EMBL/GenBank/DDBJ databases">
        <title>Massive genome expansion in bonnet fungi (Mycena s.s.) driven by repeated elements and novel gene families across ecological guilds.</title>
        <authorList>
            <consortium name="Lawrence Berkeley National Laboratory"/>
            <person name="Harder C.B."/>
            <person name="Miyauchi S."/>
            <person name="Viragh M."/>
            <person name="Kuo A."/>
            <person name="Thoen E."/>
            <person name="Andreopoulos B."/>
            <person name="Lu D."/>
            <person name="Skrede I."/>
            <person name="Drula E."/>
            <person name="Henrissat B."/>
            <person name="Morin E."/>
            <person name="Kohler A."/>
            <person name="Barry K."/>
            <person name="LaButti K."/>
            <person name="Morin E."/>
            <person name="Salamov A."/>
            <person name="Lipzen A."/>
            <person name="Mereny Z."/>
            <person name="Hegedus B."/>
            <person name="Baldrian P."/>
            <person name="Stursova M."/>
            <person name="Weitz H."/>
            <person name="Taylor A."/>
            <person name="Grigoriev I.V."/>
            <person name="Nagy L.G."/>
            <person name="Martin F."/>
            <person name="Kauserud H."/>
        </authorList>
    </citation>
    <scope>NUCLEOTIDE SEQUENCE</scope>
    <source>
        <strain evidence="2">CBHHK002</strain>
    </source>
</reference>
<feature type="domain" description="Rhodanese" evidence="1">
    <location>
        <begin position="64"/>
        <end position="168"/>
    </location>
</feature>
<dbReference type="PANTHER" id="PTHR10828:SF38">
    <property type="entry name" value="ARSENICAL-RESISTANCE PROTEIN 2-RELATED"/>
    <property type="match status" value="1"/>
</dbReference>
<sequence length="189" mass="21760">MSPLHYFYKNWEEFPWNIQIGPKALRWPGSQRDIPTYGAGVLSLQLCAELWQELANIIRSDKVPNRDYLVVDVRDDDYAGGNIKNAVNIPSREFLTGVDSLVQKTADVKAVVFHCALSQMRGVLNANRGPKAARIYEETRNNSKLAQDKPQEIYVLSHGFTDFQRKYKDDPALVEKWDKEVWENAEDWS</sequence>